<dbReference type="Proteomes" id="UP000182241">
    <property type="component" value="Unassembled WGS sequence"/>
</dbReference>
<feature type="region of interest" description="Disordered" evidence="1">
    <location>
        <begin position="121"/>
        <end position="160"/>
    </location>
</feature>
<protein>
    <recommendedName>
        <fullName evidence="4">Helix-turn-helix domain-containing protein</fullName>
    </recommendedName>
</protein>
<proteinExistence type="predicted"/>
<evidence type="ECO:0000313" key="2">
    <source>
        <dbReference type="EMBL" id="SEC21669.1"/>
    </source>
</evidence>
<keyword evidence="3" id="KW-1185">Reference proteome</keyword>
<evidence type="ECO:0000256" key="1">
    <source>
        <dbReference type="SAM" id="MobiDB-lite"/>
    </source>
</evidence>
<evidence type="ECO:0008006" key="4">
    <source>
        <dbReference type="Google" id="ProtNLM"/>
    </source>
</evidence>
<sequence>MGGFLHCIADQYTVDPYCGAEWAAGELGVSVSTVERGLESLRGHGYIVQTKRGGSKSGNASDFLLTFPSIAPATGDDDVPVKTEGNANGVPVNIAGNVDVPVRTEGNVPVNSAEECPSILTDHLPMQSPNRNSQSEEHSSARFAGADQREGISEGWTPNKAHAAKCPRGLSVGEVGEKFRELAIERKLTSADWDKKFGGFLGYLDGVVERYASRELTGPIVWADHLEDYLFGGAEQFTPKGLRIECPF</sequence>
<dbReference type="AlphaFoldDB" id="A0A1H4QPT5"/>
<dbReference type="STRING" id="57704.SAMN04489793_1814"/>
<gene>
    <name evidence="2" type="ORF">SAMN04489793_1814</name>
</gene>
<accession>A0A1H4QPT5</accession>
<dbReference type="RefSeq" id="WP_139286114.1">
    <property type="nucleotide sequence ID" value="NZ_CBDRGN010000001.1"/>
</dbReference>
<evidence type="ECO:0000313" key="3">
    <source>
        <dbReference type="Proteomes" id="UP000182241"/>
    </source>
</evidence>
<reference evidence="3" key="1">
    <citation type="submission" date="2016-10" db="EMBL/GenBank/DDBJ databases">
        <authorList>
            <person name="Varghese N."/>
            <person name="Submissions S."/>
        </authorList>
    </citation>
    <scope>NUCLEOTIDE SEQUENCE [LARGE SCALE GENOMIC DNA]</scope>
    <source>
        <strain evidence="3">DSM 44234</strain>
    </source>
</reference>
<dbReference type="EMBL" id="FNSA01000003">
    <property type="protein sequence ID" value="SEC21669.1"/>
    <property type="molecule type" value="Genomic_DNA"/>
</dbReference>
<name>A0A1H4QPT5_TSUTY</name>
<organism evidence="2 3">
    <name type="scientific">Tsukamurella tyrosinosolvens</name>
    <dbReference type="NCBI Taxonomy" id="57704"/>
    <lineage>
        <taxon>Bacteria</taxon>
        <taxon>Bacillati</taxon>
        <taxon>Actinomycetota</taxon>
        <taxon>Actinomycetes</taxon>
        <taxon>Mycobacteriales</taxon>
        <taxon>Tsukamurellaceae</taxon>
        <taxon>Tsukamurella</taxon>
    </lineage>
</organism>